<dbReference type="EMBL" id="UZAH01032902">
    <property type="protein sequence ID" value="VDP24553.1"/>
    <property type="molecule type" value="Genomic_DNA"/>
</dbReference>
<proteinExistence type="predicted"/>
<reference evidence="1 2" key="1">
    <citation type="submission" date="2018-11" db="EMBL/GenBank/DDBJ databases">
        <authorList>
            <consortium name="Pathogen Informatics"/>
        </authorList>
    </citation>
    <scope>NUCLEOTIDE SEQUENCE [LARGE SCALE GENOMIC DNA]</scope>
</reference>
<dbReference type="Proteomes" id="UP000050761">
    <property type="component" value="Unassembled WGS sequence"/>
</dbReference>
<organism evidence="2 3">
    <name type="scientific">Heligmosomoides polygyrus</name>
    <name type="common">Parasitic roundworm</name>
    <dbReference type="NCBI Taxonomy" id="6339"/>
    <lineage>
        <taxon>Eukaryota</taxon>
        <taxon>Metazoa</taxon>
        <taxon>Ecdysozoa</taxon>
        <taxon>Nematoda</taxon>
        <taxon>Chromadorea</taxon>
        <taxon>Rhabditida</taxon>
        <taxon>Rhabditina</taxon>
        <taxon>Rhabditomorpha</taxon>
        <taxon>Strongyloidea</taxon>
        <taxon>Heligmosomidae</taxon>
        <taxon>Heligmosomoides</taxon>
    </lineage>
</organism>
<dbReference type="WBParaSite" id="HPBE_0002133001-mRNA-1">
    <property type="protein sequence ID" value="HPBE_0002133001-mRNA-1"/>
    <property type="gene ID" value="HPBE_0002133001"/>
</dbReference>
<evidence type="ECO:0000313" key="1">
    <source>
        <dbReference type="EMBL" id="VDP24553.1"/>
    </source>
</evidence>
<keyword evidence="2" id="KW-1185">Reference proteome</keyword>
<gene>
    <name evidence="1" type="ORF">HPBE_LOCUS21329</name>
</gene>
<protein>
    <submittedName>
        <fullName evidence="3">VASP_tetra domain-containing protein</fullName>
    </submittedName>
</protein>
<name>A0A183GFW9_HELPZ</name>
<accession>A0A3P8FQQ9</accession>
<evidence type="ECO:0000313" key="3">
    <source>
        <dbReference type="WBParaSite" id="HPBE_0002133001-mRNA-1"/>
    </source>
</evidence>
<evidence type="ECO:0000313" key="2">
    <source>
        <dbReference type="Proteomes" id="UP000050761"/>
    </source>
</evidence>
<sequence length="54" mass="6263">MSERVAAGDMRWSGERQCRELRQTQAQLTEDTRRRIVEEVQAELRNGVNTGESK</sequence>
<accession>A0A183GFW9</accession>
<dbReference type="AlphaFoldDB" id="A0A183GFW9"/>
<reference evidence="3" key="2">
    <citation type="submission" date="2019-09" db="UniProtKB">
        <authorList>
            <consortium name="WormBaseParasite"/>
        </authorList>
    </citation>
    <scope>IDENTIFICATION</scope>
</reference>